<sequence length="965" mass="108635">MSFEIESSVLDSHTGHNLYGETTGVEDVETFGFLDVSEGIENREHDTERSEVRSRDGTILDSEQGVNGFGDTPARIVQLIMPYDTPIDMLHNFGEGLCEVIIRELFGRGAPKSGMFHVEIDKLREAINEIVLPSQFSEIENCRNGTDKLAFFRLTLLSVAIRFEILNPHARFAIIAISMLANKMCASGVGPELFDEQLCSAAQWFLQENSNEYLSCKAHELLFHLPDANRLFKNVAPLSTFSFESSYQYALMGFSTRMTRNFSETVCSRALIHNSIRQEVFRRAHSNPSPSFLQFLTLTKGVVSRQSPYKNLITSKLDGEDRIVIGGSDIYGTLFLGCGTLVSEYQDSYTSNDVFFAKKRNGEQECCRFVGVVEMDGECFALSEPFRELPASKQFSSLMRAQSHPSSITPLKLNTMRTRKTFNRPPFSTKNTKTSGQCEENTNGAEKSFSPDGKAVKEGNDNNDFQMKPCVKRKSGKPVQQNLNMSKNASTQAEKRLKLNCKTSIKPNEDEDRLKSDVNAVKFYAELAPVSFIDSEYERLYITPEVSKYEKEFKQKLENTNPSCREEVSSSMSSPHLSDTLEFEEEVFSQSNEPCSSNSLKNTCKNSGNKSCSILIPPQVAAKNSKSRLSLPRDLVESSISYGECTEESSKSIATPITPSRVLKKFENDHNEKTSGFGCAAINGMWNPINFSAKMFYNLETGVPKARSVCEESLKVLSKSPKLIDYYPFLEMASEFHGKNETLEKLCLGQAFMVAQINKLRSSPARNSSNDSSEKDNFKKGLGFNLKDACDGEKDIVLPSRKSFKISEIITPLHAAKWSSTRLFSDARQLFLLIFKTIAIYDGFFVGYCATEVSNCHYHPVGDDFYLEITTYALKGFGQDTDSDLETVMLCRARETLVNFIDRFRKEYRQKIITTPRQIADSLREQLLDANRNEDVIPTSPLITEPIQFQKNFECVAVHPSYKNK</sequence>
<organism evidence="2 3">
    <name type="scientific">Caenorhabditis tropicalis</name>
    <dbReference type="NCBI Taxonomy" id="1561998"/>
    <lineage>
        <taxon>Eukaryota</taxon>
        <taxon>Metazoa</taxon>
        <taxon>Ecdysozoa</taxon>
        <taxon>Nematoda</taxon>
        <taxon>Chromadorea</taxon>
        <taxon>Rhabditida</taxon>
        <taxon>Rhabditina</taxon>
        <taxon>Rhabditomorpha</taxon>
        <taxon>Rhabditoidea</taxon>
        <taxon>Rhabditidae</taxon>
        <taxon>Peloderinae</taxon>
        <taxon>Caenorhabditis</taxon>
    </lineage>
</organism>
<dbReference type="STRING" id="1561998.A0A1I7T2A2"/>
<dbReference type="Proteomes" id="UP000095282">
    <property type="component" value="Unplaced"/>
</dbReference>
<dbReference type="PANTHER" id="PTHR22921">
    <property type="entry name" value="PROTEIN CBG20088-RELATED"/>
    <property type="match status" value="1"/>
</dbReference>
<name>A0A1I7T2A2_9PELO</name>
<proteinExistence type="predicted"/>
<dbReference type="AlphaFoldDB" id="A0A1I7T2A2"/>
<evidence type="ECO:0000313" key="3">
    <source>
        <dbReference type="WBParaSite" id="Csp11.Scaffold477.g1731.t3"/>
    </source>
</evidence>
<feature type="compositionally biased region" description="Polar residues" evidence="1">
    <location>
        <begin position="426"/>
        <end position="445"/>
    </location>
</feature>
<reference evidence="3" key="1">
    <citation type="submission" date="2016-11" db="UniProtKB">
        <authorList>
            <consortium name="WormBaseParasite"/>
        </authorList>
    </citation>
    <scope>IDENTIFICATION</scope>
</reference>
<evidence type="ECO:0000313" key="2">
    <source>
        <dbReference type="Proteomes" id="UP000095282"/>
    </source>
</evidence>
<accession>A0A1I7T2A2</accession>
<keyword evidence="2" id="KW-1185">Reference proteome</keyword>
<dbReference type="WBParaSite" id="Csp11.Scaffold477.g1731.t3">
    <property type="protein sequence ID" value="Csp11.Scaffold477.g1731.t3"/>
    <property type="gene ID" value="Csp11.Scaffold477.g1731"/>
</dbReference>
<dbReference type="PANTHER" id="PTHR22921:SF27">
    <property type="entry name" value="C2H2-TYPE DOMAIN-CONTAINING PROTEIN-RELATED"/>
    <property type="match status" value="1"/>
</dbReference>
<protein>
    <submittedName>
        <fullName evidence="3">Ribonuclease P</fullName>
    </submittedName>
</protein>
<evidence type="ECO:0000256" key="1">
    <source>
        <dbReference type="SAM" id="MobiDB-lite"/>
    </source>
</evidence>
<feature type="region of interest" description="Disordered" evidence="1">
    <location>
        <begin position="421"/>
        <end position="467"/>
    </location>
</feature>